<gene>
    <name evidence="3" type="ORF">SAMN06265222_1095</name>
</gene>
<dbReference type="EMBL" id="FXUG01000009">
    <property type="protein sequence ID" value="SMP65206.1"/>
    <property type="molecule type" value="Genomic_DNA"/>
</dbReference>
<protein>
    <submittedName>
        <fullName evidence="3">Uncharacterized protein</fullName>
    </submittedName>
</protein>
<accession>A0ABY1QAJ9</accession>
<reference evidence="3 4" key="1">
    <citation type="submission" date="2017-05" db="EMBL/GenBank/DDBJ databases">
        <authorList>
            <person name="Varghese N."/>
            <person name="Submissions S."/>
        </authorList>
    </citation>
    <scope>NUCLEOTIDE SEQUENCE [LARGE SCALE GENOMIC DNA]</scope>
    <source>
        <strain evidence="3 4">DSM 25457</strain>
    </source>
</reference>
<dbReference type="Proteomes" id="UP001158067">
    <property type="component" value="Unassembled WGS sequence"/>
</dbReference>
<dbReference type="PROSITE" id="PS51257">
    <property type="entry name" value="PROKAR_LIPOPROTEIN"/>
    <property type="match status" value="1"/>
</dbReference>
<evidence type="ECO:0000256" key="1">
    <source>
        <dbReference type="SAM" id="MobiDB-lite"/>
    </source>
</evidence>
<name>A0ABY1QAJ9_9BACT</name>
<dbReference type="RefSeq" id="WP_283433598.1">
    <property type="nucleotide sequence ID" value="NZ_FXUG01000009.1"/>
</dbReference>
<evidence type="ECO:0000313" key="3">
    <source>
        <dbReference type="EMBL" id="SMP65206.1"/>
    </source>
</evidence>
<evidence type="ECO:0000313" key="4">
    <source>
        <dbReference type="Proteomes" id="UP001158067"/>
    </source>
</evidence>
<organism evidence="3 4">
    <name type="scientific">Neorhodopirellula lusitana</name>
    <dbReference type="NCBI Taxonomy" id="445327"/>
    <lineage>
        <taxon>Bacteria</taxon>
        <taxon>Pseudomonadati</taxon>
        <taxon>Planctomycetota</taxon>
        <taxon>Planctomycetia</taxon>
        <taxon>Pirellulales</taxon>
        <taxon>Pirellulaceae</taxon>
        <taxon>Neorhodopirellula</taxon>
    </lineage>
</organism>
<comment type="caution">
    <text evidence="3">The sequence shown here is derived from an EMBL/GenBank/DDBJ whole genome shotgun (WGS) entry which is preliminary data.</text>
</comment>
<keyword evidence="2" id="KW-0732">Signal</keyword>
<sequence>MNRSLPLFFAVFATVACVPTAHADLDSLLGDWVDAANSETESNSASDLSLTSAAQVGELEMVSSPSLTSEADPLSLDDTPDEAGEATSLTGHHAGSGSSVGHQHLHAPHNLYAAPTPSINPYVGQASGGCGQPSCGQASCNSGSCGCQSGCGELLDRQDDCRKVGQSECRPHRSPVLPPPSTFLQLFRSRNSYSAVWEGYADETRERCRNRSPHLDGTWRCQGCDNLLEPGQVTCSGGCKIKRPAASCQGGCGELIEPCPAPCDSGCDR</sequence>
<feature type="chain" id="PRO_5046131533" evidence="2">
    <location>
        <begin position="24"/>
        <end position="269"/>
    </location>
</feature>
<keyword evidence="4" id="KW-1185">Reference proteome</keyword>
<feature type="region of interest" description="Disordered" evidence="1">
    <location>
        <begin position="62"/>
        <end position="104"/>
    </location>
</feature>
<feature type="compositionally biased region" description="Low complexity" evidence="1">
    <location>
        <begin position="91"/>
        <end position="102"/>
    </location>
</feature>
<proteinExistence type="predicted"/>
<evidence type="ECO:0000256" key="2">
    <source>
        <dbReference type="SAM" id="SignalP"/>
    </source>
</evidence>
<feature type="signal peptide" evidence="2">
    <location>
        <begin position="1"/>
        <end position="23"/>
    </location>
</feature>